<sequence>MIRSRQAWIWGIQNIPDRGNSKCKGSEARMNLTHQGPERKPQWLRGLEVRGGADGPRLAILNSVGWKWVAAFWASSLELGRAKFYAHKPQEVIISCPCRQLGPPAEAYSNLSLVLGP</sequence>
<reference evidence="1" key="2">
    <citation type="submission" date="2025-03" db="EMBL/GenBank/DDBJ databases">
        <authorList>
            <consortium name="ELIXIR-Norway"/>
            <consortium name="Elixir Norway"/>
        </authorList>
    </citation>
    <scope>NUCLEOTIDE SEQUENCE</scope>
</reference>
<protein>
    <submittedName>
        <fullName evidence="1">Uncharacterized protein</fullName>
    </submittedName>
</protein>
<evidence type="ECO:0000313" key="1">
    <source>
        <dbReference type="EMBL" id="CAN0239772.1"/>
    </source>
</evidence>
<dbReference type="EMBL" id="OX596108">
    <property type="protein sequence ID" value="CAN0239772.1"/>
    <property type="molecule type" value="Genomic_DNA"/>
</dbReference>
<accession>A0AC59Z5G7</accession>
<name>A0AC59Z5G7_RANTA</name>
<dbReference type="Proteomes" id="UP001162501">
    <property type="component" value="Chromosome 24"/>
</dbReference>
<evidence type="ECO:0000313" key="2">
    <source>
        <dbReference type="Proteomes" id="UP001162501"/>
    </source>
</evidence>
<organism evidence="1 2">
    <name type="scientific">Rangifer tarandus platyrhynchus</name>
    <name type="common">Svalbard reindeer</name>
    <dbReference type="NCBI Taxonomy" id="3082113"/>
    <lineage>
        <taxon>Eukaryota</taxon>
        <taxon>Metazoa</taxon>
        <taxon>Chordata</taxon>
        <taxon>Craniata</taxon>
        <taxon>Vertebrata</taxon>
        <taxon>Euteleostomi</taxon>
        <taxon>Mammalia</taxon>
        <taxon>Eutheria</taxon>
        <taxon>Laurasiatheria</taxon>
        <taxon>Artiodactyla</taxon>
        <taxon>Ruminantia</taxon>
        <taxon>Pecora</taxon>
        <taxon>Cervidae</taxon>
        <taxon>Odocoileinae</taxon>
        <taxon>Rangifer</taxon>
    </lineage>
</organism>
<gene>
    <name evidence="1" type="ORF">MRATA1EN22A_LOCUS14167</name>
</gene>
<reference evidence="1" key="1">
    <citation type="submission" date="2023-05" db="EMBL/GenBank/DDBJ databases">
        <authorList>
            <consortium name="ELIXIR-Norway"/>
        </authorList>
    </citation>
    <scope>NUCLEOTIDE SEQUENCE</scope>
</reference>
<proteinExistence type="predicted"/>